<dbReference type="PROSITE" id="PS51184">
    <property type="entry name" value="JMJC"/>
    <property type="match status" value="1"/>
</dbReference>
<reference evidence="2" key="1">
    <citation type="journal article" date="2020" name="J. Eukaryot. Microbiol.">
        <title>De novo Sequencing, Assembly and Annotation of the Transcriptome for the Free-Living Testate Amoeba Arcella intermedia.</title>
        <authorList>
            <person name="Ribeiro G.M."/>
            <person name="Porfirio-Sousa A.L."/>
            <person name="Maurer-Alcala X.X."/>
            <person name="Katz L.A."/>
            <person name="Lahr D.J.G."/>
        </authorList>
    </citation>
    <scope>NUCLEOTIDE SEQUENCE</scope>
</reference>
<proteinExistence type="predicted"/>
<protein>
    <recommendedName>
        <fullName evidence="1">JmjC domain-containing protein</fullName>
    </recommendedName>
</protein>
<dbReference type="EMBL" id="GIBP01004869">
    <property type="protein sequence ID" value="NDV33838.1"/>
    <property type="molecule type" value="Transcribed_RNA"/>
</dbReference>
<dbReference type="InterPro" id="IPR003347">
    <property type="entry name" value="JmjC_dom"/>
</dbReference>
<dbReference type="Pfam" id="PF02373">
    <property type="entry name" value="JmjC"/>
    <property type="match status" value="1"/>
</dbReference>
<organism evidence="2">
    <name type="scientific">Arcella intermedia</name>
    <dbReference type="NCBI Taxonomy" id="1963864"/>
    <lineage>
        <taxon>Eukaryota</taxon>
        <taxon>Amoebozoa</taxon>
        <taxon>Tubulinea</taxon>
        <taxon>Elardia</taxon>
        <taxon>Arcellinida</taxon>
        <taxon>Sphaerothecina</taxon>
        <taxon>Arcellidae</taxon>
        <taxon>Arcella</taxon>
    </lineage>
</organism>
<sequence length="320" mass="37079">MYQERTLFESLRSGPASCGSSGIDYVDVRTVPLEDFKNQYVLNGGRPAMLQGVIEDGDWPAAHKWSSVEAFLRHYGEIPLKVMEKRPEHGMGRPFLVRIPFLLYKEYSEHQNADDPFYAFEPDLIENRTVFLSDYKQPRYFQQDLYNLDEQTREFYPNYKHLIIGCERTGTNLHVDPKCTGAWNTLLVGHKKWAMFPPGTDERYLEELGTKAYSKTPATYWWQDIAPKLRKDIGMVEVVQKPGETIFVPSGWWHCVLNLDFTIAITENFLVPETLGDVWVDLSTGWPKFAEYLEEKYPHLVGSLPKEQPKHKIITSALTY</sequence>
<dbReference type="InterPro" id="IPR050910">
    <property type="entry name" value="JMJD6_ArgDemeth/LysHydrox"/>
</dbReference>
<dbReference type="AlphaFoldDB" id="A0A6B2LAT7"/>
<dbReference type="SMART" id="SM00558">
    <property type="entry name" value="JmjC"/>
    <property type="match status" value="1"/>
</dbReference>
<evidence type="ECO:0000313" key="2">
    <source>
        <dbReference type="EMBL" id="NDV33838.1"/>
    </source>
</evidence>
<dbReference type="Gene3D" id="2.60.120.650">
    <property type="entry name" value="Cupin"/>
    <property type="match status" value="1"/>
</dbReference>
<accession>A0A6B2LAT7</accession>
<feature type="domain" description="JmjC" evidence="1">
    <location>
        <begin position="126"/>
        <end position="286"/>
    </location>
</feature>
<name>A0A6B2LAT7_9EUKA</name>
<dbReference type="SUPFAM" id="SSF51197">
    <property type="entry name" value="Clavaminate synthase-like"/>
    <property type="match status" value="1"/>
</dbReference>
<dbReference type="PANTHER" id="PTHR12480">
    <property type="entry name" value="ARGININE DEMETHYLASE AND LYSYL-HYDROXYLASE JMJD"/>
    <property type="match status" value="1"/>
</dbReference>
<evidence type="ECO:0000259" key="1">
    <source>
        <dbReference type="PROSITE" id="PS51184"/>
    </source>
</evidence>